<name>A0A2J6SJQ5_9HELO</name>
<feature type="transmembrane region" description="Helical" evidence="6">
    <location>
        <begin position="158"/>
        <end position="181"/>
    </location>
</feature>
<evidence type="ECO:0000259" key="7">
    <source>
        <dbReference type="Pfam" id="PF20684"/>
    </source>
</evidence>
<feature type="non-terminal residue" evidence="8">
    <location>
        <position position="188"/>
    </location>
</feature>
<dbReference type="PANTHER" id="PTHR33048:SF96">
    <property type="entry name" value="INTEGRAL MEMBRANE PROTEIN"/>
    <property type="match status" value="1"/>
</dbReference>
<evidence type="ECO:0000256" key="4">
    <source>
        <dbReference type="ARBA" id="ARBA00023136"/>
    </source>
</evidence>
<dbReference type="Proteomes" id="UP000235371">
    <property type="component" value="Unassembled WGS sequence"/>
</dbReference>
<comment type="similarity">
    <text evidence="5">Belongs to the SAT4 family.</text>
</comment>
<feature type="transmembrane region" description="Helical" evidence="6">
    <location>
        <begin position="118"/>
        <end position="138"/>
    </location>
</feature>
<dbReference type="InterPro" id="IPR049326">
    <property type="entry name" value="Rhodopsin_dom_fungi"/>
</dbReference>
<evidence type="ECO:0000256" key="3">
    <source>
        <dbReference type="ARBA" id="ARBA00022989"/>
    </source>
</evidence>
<feature type="transmembrane region" description="Helical" evidence="6">
    <location>
        <begin position="86"/>
        <end position="106"/>
    </location>
</feature>
<dbReference type="Pfam" id="PF20684">
    <property type="entry name" value="Fung_rhodopsin"/>
    <property type="match status" value="1"/>
</dbReference>
<dbReference type="RefSeq" id="XP_024727888.1">
    <property type="nucleotide sequence ID" value="XM_024873017.1"/>
</dbReference>
<dbReference type="STRING" id="1095630.A0A2J6SJQ5"/>
<keyword evidence="4 6" id="KW-0472">Membrane</keyword>
<dbReference type="PANTHER" id="PTHR33048">
    <property type="entry name" value="PTH11-LIKE INTEGRAL MEMBRANE PROTEIN (AFU_ORTHOLOGUE AFUA_5G11245)"/>
    <property type="match status" value="1"/>
</dbReference>
<evidence type="ECO:0000256" key="2">
    <source>
        <dbReference type="ARBA" id="ARBA00022692"/>
    </source>
</evidence>
<comment type="subcellular location">
    <subcellularLocation>
        <location evidence="1">Membrane</location>
        <topology evidence="1">Multi-pass membrane protein</topology>
    </subcellularLocation>
</comment>
<organism evidence="8 9">
    <name type="scientific">Hyaloscypha bicolor E</name>
    <dbReference type="NCBI Taxonomy" id="1095630"/>
    <lineage>
        <taxon>Eukaryota</taxon>
        <taxon>Fungi</taxon>
        <taxon>Dikarya</taxon>
        <taxon>Ascomycota</taxon>
        <taxon>Pezizomycotina</taxon>
        <taxon>Leotiomycetes</taxon>
        <taxon>Helotiales</taxon>
        <taxon>Hyaloscyphaceae</taxon>
        <taxon>Hyaloscypha</taxon>
        <taxon>Hyaloscypha bicolor</taxon>
    </lineage>
</organism>
<feature type="domain" description="Rhodopsin" evidence="7">
    <location>
        <begin position="1"/>
        <end position="182"/>
    </location>
</feature>
<feature type="transmembrane region" description="Helical" evidence="6">
    <location>
        <begin position="35"/>
        <end position="57"/>
    </location>
</feature>
<sequence length="188" mass="20560">WFYFNILAYSTAAVFVRLSILVTLLRIVSSPGYKYSIYVAMATIIAVAFQGIIFLLAQCKPISWYWDKSTGSGSCVPSAAIRGNTIATNFTAAVTDVYSAVLPMILLWNVQMDLRSKILVCIMLRLGAFAAVAIVVRLPAIVDLQDHQDSLYSVSVSILWGTAETGFGITAASLSTLWQLFRSWIGTS</sequence>
<keyword evidence="2 6" id="KW-0812">Transmembrane</keyword>
<accession>A0A2J6SJQ5</accession>
<dbReference type="AlphaFoldDB" id="A0A2J6SJQ5"/>
<dbReference type="EMBL" id="KZ613912">
    <property type="protein sequence ID" value="PMD50984.1"/>
    <property type="molecule type" value="Genomic_DNA"/>
</dbReference>
<reference evidence="8 9" key="1">
    <citation type="submission" date="2016-04" db="EMBL/GenBank/DDBJ databases">
        <title>A degradative enzymes factory behind the ericoid mycorrhizal symbiosis.</title>
        <authorList>
            <consortium name="DOE Joint Genome Institute"/>
            <person name="Martino E."/>
            <person name="Morin E."/>
            <person name="Grelet G."/>
            <person name="Kuo A."/>
            <person name="Kohler A."/>
            <person name="Daghino S."/>
            <person name="Barry K."/>
            <person name="Choi C."/>
            <person name="Cichocki N."/>
            <person name="Clum A."/>
            <person name="Copeland A."/>
            <person name="Hainaut M."/>
            <person name="Haridas S."/>
            <person name="Labutti K."/>
            <person name="Lindquist E."/>
            <person name="Lipzen A."/>
            <person name="Khouja H.-R."/>
            <person name="Murat C."/>
            <person name="Ohm R."/>
            <person name="Olson A."/>
            <person name="Spatafora J."/>
            <person name="Veneault-Fourrey C."/>
            <person name="Henrissat B."/>
            <person name="Grigoriev I."/>
            <person name="Martin F."/>
            <person name="Perotto S."/>
        </authorList>
    </citation>
    <scope>NUCLEOTIDE SEQUENCE [LARGE SCALE GENOMIC DNA]</scope>
    <source>
        <strain evidence="8 9">E</strain>
    </source>
</reference>
<dbReference type="OrthoDB" id="5022096at2759"/>
<dbReference type="GeneID" id="36581097"/>
<keyword evidence="9" id="KW-1185">Reference proteome</keyword>
<evidence type="ECO:0000256" key="6">
    <source>
        <dbReference type="SAM" id="Phobius"/>
    </source>
</evidence>
<evidence type="ECO:0000313" key="9">
    <source>
        <dbReference type="Proteomes" id="UP000235371"/>
    </source>
</evidence>
<protein>
    <recommendedName>
        <fullName evidence="7">Rhodopsin domain-containing protein</fullName>
    </recommendedName>
</protein>
<evidence type="ECO:0000256" key="5">
    <source>
        <dbReference type="ARBA" id="ARBA00038359"/>
    </source>
</evidence>
<feature type="transmembrane region" description="Helical" evidence="6">
    <location>
        <begin position="6"/>
        <end position="28"/>
    </location>
</feature>
<proteinExistence type="inferred from homology"/>
<gene>
    <name evidence="8" type="ORF">K444DRAFT_482195</name>
</gene>
<evidence type="ECO:0000256" key="1">
    <source>
        <dbReference type="ARBA" id="ARBA00004141"/>
    </source>
</evidence>
<dbReference type="InterPro" id="IPR052337">
    <property type="entry name" value="SAT4-like"/>
</dbReference>
<feature type="non-terminal residue" evidence="8">
    <location>
        <position position="1"/>
    </location>
</feature>
<dbReference type="InParanoid" id="A0A2J6SJQ5"/>
<keyword evidence="3 6" id="KW-1133">Transmembrane helix</keyword>
<dbReference type="GO" id="GO:0016020">
    <property type="term" value="C:membrane"/>
    <property type="evidence" value="ECO:0007669"/>
    <property type="project" value="UniProtKB-SubCell"/>
</dbReference>
<evidence type="ECO:0000313" key="8">
    <source>
        <dbReference type="EMBL" id="PMD50984.1"/>
    </source>
</evidence>